<keyword evidence="2" id="KW-1185">Reference proteome</keyword>
<dbReference type="GO" id="GO:0000911">
    <property type="term" value="P:cytokinesis by cell plate formation"/>
    <property type="evidence" value="ECO:0007669"/>
    <property type="project" value="InterPro"/>
</dbReference>
<dbReference type="OrthoDB" id="531885at2759"/>
<dbReference type="PANTHER" id="PTHR31762:SF10">
    <property type="entry name" value="FAS-BINDING FACTOR-LIKE PROTEIN"/>
    <property type="match status" value="1"/>
</dbReference>
<dbReference type="AlphaFoldDB" id="A0A836C3I4"/>
<dbReference type="EMBL" id="JAEHOE010000007">
    <property type="protein sequence ID" value="KAG2499136.1"/>
    <property type="molecule type" value="Genomic_DNA"/>
</dbReference>
<organism evidence="1 2">
    <name type="scientific">Edaphochlamys debaryana</name>
    <dbReference type="NCBI Taxonomy" id="47281"/>
    <lineage>
        <taxon>Eukaryota</taxon>
        <taxon>Viridiplantae</taxon>
        <taxon>Chlorophyta</taxon>
        <taxon>core chlorophytes</taxon>
        <taxon>Chlorophyceae</taxon>
        <taxon>CS clade</taxon>
        <taxon>Chlamydomonadales</taxon>
        <taxon>Chlamydomonadales incertae sedis</taxon>
        <taxon>Edaphochlamys</taxon>
    </lineage>
</organism>
<protein>
    <submittedName>
        <fullName evidence="1">Uncharacterized protein</fullName>
    </submittedName>
</protein>
<proteinExistence type="predicted"/>
<evidence type="ECO:0000313" key="2">
    <source>
        <dbReference type="Proteomes" id="UP000612055"/>
    </source>
</evidence>
<gene>
    <name evidence="1" type="ORF">HYH03_002719</name>
</gene>
<dbReference type="Proteomes" id="UP000612055">
    <property type="component" value="Unassembled WGS sequence"/>
</dbReference>
<accession>A0A836C3I4</accession>
<reference evidence="1" key="1">
    <citation type="journal article" date="2020" name="bioRxiv">
        <title>Comparative genomics of Chlamydomonas.</title>
        <authorList>
            <person name="Craig R.J."/>
            <person name="Hasan A.R."/>
            <person name="Ness R.W."/>
            <person name="Keightley P.D."/>
        </authorList>
    </citation>
    <scope>NUCLEOTIDE SEQUENCE</scope>
    <source>
        <strain evidence="1">CCAP 11/70</strain>
    </source>
</reference>
<dbReference type="InterPro" id="IPR040321">
    <property type="entry name" value="SCD2-like"/>
</dbReference>
<comment type="caution">
    <text evidence="1">The sequence shown here is derived from an EMBL/GenBank/DDBJ whole genome shotgun (WGS) entry which is preliminary data.</text>
</comment>
<evidence type="ECO:0000313" key="1">
    <source>
        <dbReference type="EMBL" id="KAG2499136.1"/>
    </source>
</evidence>
<name>A0A836C3I4_9CHLO</name>
<sequence>MVFSAGAPAPPRLQACVTDIVETERALRRLEALHVVRLCRAALVHHTDATAAPCEALDGLDDPGAPGSGAYSAPLSPTAAAEVRFCTSWLAYLWGRAALAGIHPQVSQLQAEHWASRIGRPTTPRDFADIHAAFQELHLYGIEELLWKNR</sequence>
<dbReference type="PANTHER" id="PTHR31762">
    <property type="entry name" value="FAS-BINDING FACTOR-LIKE PROTEIN"/>
    <property type="match status" value="1"/>
</dbReference>